<sequence length="57" mass="6419">MGPPNVAPNVPFLKEVTQSFFGVAVDVAVIKRFNKTFEVEFGNHFKIAWESVGNRHD</sequence>
<reference evidence="1 2" key="1">
    <citation type="submission" date="2020-01" db="EMBL/GenBank/DDBJ databases">
        <authorList>
            <person name="Palmer J.M."/>
        </authorList>
    </citation>
    <scope>NUCLEOTIDE SEQUENCE [LARGE SCALE GENOMIC DNA]</scope>
    <source>
        <strain evidence="1 2">TWF970</strain>
    </source>
</reference>
<accession>A0A7C8VF99</accession>
<name>A0A7C8VF99_ORBOL</name>
<evidence type="ECO:0000313" key="2">
    <source>
        <dbReference type="Proteomes" id="UP000474640"/>
    </source>
</evidence>
<evidence type="ECO:0000313" key="1">
    <source>
        <dbReference type="EMBL" id="KAF3279161.1"/>
    </source>
</evidence>
<proteinExistence type="predicted"/>
<dbReference type="AlphaFoldDB" id="A0A7C8VF99"/>
<gene>
    <name evidence="1" type="ORF">TWF970_004267</name>
</gene>
<protein>
    <submittedName>
        <fullName evidence="1">Uncharacterized protein</fullName>
    </submittedName>
</protein>
<dbReference type="EMBL" id="JAABOJ010000022">
    <property type="protein sequence ID" value="KAF3279161.1"/>
    <property type="molecule type" value="Genomic_DNA"/>
</dbReference>
<comment type="caution">
    <text evidence="1">The sequence shown here is derived from an EMBL/GenBank/DDBJ whole genome shotgun (WGS) entry which is preliminary data.</text>
</comment>
<organism evidence="1 2">
    <name type="scientific">Orbilia oligospora</name>
    <name type="common">Nematode-trapping fungus</name>
    <name type="synonym">Arthrobotrys oligospora</name>
    <dbReference type="NCBI Taxonomy" id="2813651"/>
    <lineage>
        <taxon>Eukaryota</taxon>
        <taxon>Fungi</taxon>
        <taxon>Dikarya</taxon>
        <taxon>Ascomycota</taxon>
        <taxon>Pezizomycotina</taxon>
        <taxon>Orbiliomycetes</taxon>
        <taxon>Orbiliales</taxon>
        <taxon>Orbiliaceae</taxon>
        <taxon>Orbilia</taxon>
    </lineage>
</organism>
<dbReference type="Proteomes" id="UP000474640">
    <property type="component" value="Unassembled WGS sequence"/>
</dbReference>